<sequence>MKIGIIGAGFVGRAVAQLAIKAGHTVMLSNSRSPQTLFSLRPMIGCEIGTANDAAMYGDIVIIAVPLTAIGQLPRGALSGKPVIDAVNYYPERDGQVEALDAGQTTTSELLAEQLPQVKVTKAFNAIPMTQLETDGLPAGDPARRALPVAGDDPAGKKIVADLYDAFGFDCVDVGLLSEGWRFERGMPTYCVRMTKGELIQALNQVSRR</sequence>
<dbReference type="InterPro" id="IPR028939">
    <property type="entry name" value="P5C_Rdtase_cat_N"/>
</dbReference>
<dbReference type="SUPFAM" id="SSF51735">
    <property type="entry name" value="NAD(P)-binding Rossmann-fold domains"/>
    <property type="match status" value="1"/>
</dbReference>
<protein>
    <submittedName>
        <fullName evidence="3">NADP oxidoreductase</fullName>
    </submittedName>
</protein>
<dbReference type="OrthoDB" id="1523398at2"/>
<dbReference type="Proteomes" id="UP000217182">
    <property type="component" value="Chromosome"/>
</dbReference>
<dbReference type="Pfam" id="PF03807">
    <property type="entry name" value="F420_oxidored"/>
    <property type="match status" value="1"/>
</dbReference>
<dbReference type="Gene3D" id="3.40.50.720">
    <property type="entry name" value="NAD(P)-binding Rossmann-like Domain"/>
    <property type="match status" value="1"/>
</dbReference>
<keyword evidence="1" id="KW-0560">Oxidoreductase</keyword>
<evidence type="ECO:0000313" key="3">
    <source>
        <dbReference type="EMBL" id="ATA21052.1"/>
    </source>
</evidence>
<dbReference type="InterPro" id="IPR051267">
    <property type="entry name" value="STEAP_metalloreductase"/>
</dbReference>
<reference evidence="3 4" key="1">
    <citation type="submission" date="2016-01" db="EMBL/GenBank/DDBJ databases">
        <authorList>
            <person name="Oliw E.H."/>
        </authorList>
    </citation>
    <scope>NUCLEOTIDE SEQUENCE [LARGE SCALE GENOMIC DNA]</scope>
    <source>
        <strain evidence="3 4">FRB97</strain>
    </source>
</reference>
<accession>A0A250B549</accession>
<evidence type="ECO:0000256" key="1">
    <source>
        <dbReference type="ARBA" id="ARBA00023002"/>
    </source>
</evidence>
<dbReference type="RefSeq" id="WP_095847635.1">
    <property type="nucleotide sequence ID" value="NZ_CP014136.1"/>
</dbReference>
<gene>
    <name evidence="3" type="ORF">AWC35_17830</name>
</gene>
<evidence type="ECO:0000313" key="4">
    <source>
        <dbReference type="Proteomes" id="UP000217182"/>
    </source>
</evidence>
<dbReference type="KEGG" id="gqu:AWC35_17830"/>
<feature type="domain" description="Pyrroline-5-carboxylate reductase catalytic N-terminal" evidence="2">
    <location>
        <begin position="2"/>
        <end position="89"/>
    </location>
</feature>
<dbReference type="InterPro" id="IPR036291">
    <property type="entry name" value="NAD(P)-bd_dom_sf"/>
</dbReference>
<name>A0A250B549_9GAMM</name>
<dbReference type="GO" id="GO:0016491">
    <property type="term" value="F:oxidoreductase activity"/>
    <property type="evidence" value="ECO:0007669"/>
    <property type="project" value="UniProtKB-KW"/>
</dbReference>
<dbReference type="AlphaFoldDB" id="A0A250B549"/>
<dbReference type="PANTHER" id="PTHR14239">
    <property type="entry name" value="DUDULIN-RELATED"/>
    <property type="match status" value="1"/>
</dbReference>
<organism evidence="3 4">
    <name type="scientific">Gibbsiella quercinecans</name>
    <dbReference type="NCBI Taxonomy" id="929813"/>
    <lineage>
        <taxon>Bacteria</taxon>
        <taxon>Pseudomonadati</taxon>
        <taxon>Pseudomonadota</taxon>
        <taxon>Gammaproteobacteria</taxon>
        <taxon>Enterobacterales</taxon>
        <taxon>Yersiniaceae</taxon>
        <taxon>Gibbsiella</taxon>
    </lineage>
</organism>
<keyword evidence="4" id="KW-1185">Reference proteome</keyword>
<proteinExistence type="predicted"/>
<evidence type="ECO:0000259" key="2">
    <source>
        <dbReference type="Pfam" id="PF03807"/>
    </source>
</evidence>
<dbReference type="EMBL" id="CP014136">
    <property type="protein sequence ID" value="ATA21052.1"/>
    <property type="molecule type" value="Genomic_DNA"/>
</dbReference>